<gene>
    <name evidence="2" type="ordered locus">BFO_2820</name>
</gene>
<evidence type="ECO:0000313" key="3">
    <source>
        <dbReference type="Proteomes" id="UP000005436"/>
    </source>
</evidence>
<proteinExistence type="predicted"/>
<keyword evidence="1" id="KW-1133">Transmembrane helix</keyword>
<reference evidence="3" key="1">
    <citation type="submission" date="2011-12" db="EMBL/GenBank/DDBJ databases">
        <title>Complete sequence of Tannerella forsythia ATCC 43037.</title>
        <authorList>
            <person name="Dewhirst F."/>
            <person name="Tanner A."/>
            <person name="Izard J."/>
            <person name="Brinkac L."/>
            <person name="Durkin A.S."/>
            <person name="Hostetler J."/>
            <person name="Shetty J."/>
            <person name="Torralba M."/>
            <person name="Gill S."/>
            <person name="Nelson K."/>
        </authorList>
    </citation>
    <scope>NUCLEOTIDE SEQUENCE [LARGE SCALE GENOMIC DNA]</scope>
    <source>
        <strain evidence="3">ATCC 43037 / JCM 10827 / CCUG 33226 / KCTC 5666 / FDC 338</strain>
    </source>
</reference>
<protein>
    <submittedName>
        <fullName evidence="2">Uncharacterized protein</fullName>
    </submittedName>
</protein>
<dbReference type="AlphaFoldDB" id="G8UNA0"/>
<accession>G8UNA0</accession>
<organism evidence="2 3">
    <name type="scientific">Tannerella forsythia (strain ATCC 43037 / JCM 10827 / CCUG 21028 A / KCTC 5666 / FDC 338)</name>
    <name type="common">Bacteroides forsythus</name>
    <dbReference type="NCBI Taxonomy" id="203275"/>
    <lineage>
        <taxon>Bacteria</taxon>
        <taxon>Pseudomonadati</taxon>
        <taxon>Bacteroidota</taxon>
        <taxon>Bacteroidia</taxon>
        <taxon>Bacteroidales</taxon>
        <taxon>Tannerellaceae</taxon>
        <taxon>Tannerella</taxon>
    </lineage>
</organism>
<feature type="transmembrane region" description="Helical" evidence="1">
    <location>
        <begin position="20"/>
        <end position="38"/>
    </location>
</feature>
<keyword evidence="3" id="KW-1185">Reference proteome</keyword>
<keyword evidence="1" id="KW-0812">Transmembrane</keyword>
<dbReference type="EMBL" id="CP003191">
    <property type="protein sequence ID" value="AEW21754.1"/>
    <property type="molecule type" value="Genomic_DNA"/>
</dbReference>
<evidence type="ECO:0000313" key="2">
    <source>
        <dbReference type="EMBL" id="AEW21754.1"/>
    </source>
</evidence>
<dbReference type="KEGG" id="tfo:BFO_2820"/>
<keyword evidence="1" id="KW-0472">Membrane</keyword>
<name>G8UNA0_TANFA</name>
<dbReference type="HOGENOM" id="CLU_3297765_0_0_10"/>
<dbReference type="Proteomes" id="UP000005436">
    <property type="component" value="Chromosome"/>
</dbReference>
<dbReference type="STRING" id="203275.BFO_2820"/>
<sequence length="40" mass="5140">MWLWTIPNNWYFLSCYPYFWLFDFLFLSELIGSFVNFYRV</sequence>
<evidence type="ECO:0000256" key="1">
    <source>
        <dbReference type="SAM" id="Phobius"/>
    </source>
</evidence>